<gene>
    <name evidence="7" type="ORF">LGH74_01125</name>
</gene>
<feature type="domain" description="CBM6" evidence="6">
    <location>
        <begin position="565"/>
        <end position="707"/>
    </location>
</feature>
<evidence type="ECO:0000256" key="1">
    <source>
        <dbReference type="ARBA" id="ARBA00022729"/>
    </source>
</evidence>
<evidence type="ECO:0000259" key="4">
    <source>
        <dbReference type="PROSITE" id="PS50093"/>
    </source>
</evidence>
<name>A0ABS8AK39_9BACT</name>
<evidence type="ECO:0000259" key="5">
    <source>
        <dbReference type="PROSITE" id="PS50853"/>
    </source>
</evidence>
<dbReference type="InterPro" id="IPR035986">
    <property type="entry name" value="PKD_dom_sf"/>
</dbReference>
<dbReference type="Gene3D" id="2.60.40.10">
    <property type="entry name" value="Immunoglobulins"/>
    <property type="match status" value="3"/>
</dbReference>
<dbReference type="Gene3D" id="2.60.120.260">
    <property type="entry name" value="Galactose-binding domain-like"/>
    <property type="match status" value="1"/>
</dbReference>
<dbReference type="InterPro" id="IPR022409">
    <property type="entry name" value="PKD/Chitinase_dom"/>
</dbReference>
<feature type="domain" description="PKD" evidence="4">
    <location>
        <begin position="474"/>
        <end position="539"/>
    </location>
</feature>
<dbReference type="InterPro" id="IPR008979">
    <property type="entry name" value="Galactose-bd-like_sf"/>
</dbReference>
<feature type="region of interest" description="Disordered" evidence="2">
    <location>
        <begin position="580"/>
        <end position="607"/>
    </location>
</feature>
<accession>A0ABS8AK39</accession>
<dbReference type="SMART" id="SM00606">
    <property type="entry name" value="CBD_IV"/>
    <property type="match status" value="1"/>
</dbReference>
<dbReference type="InterPro" id="IPR026444">
    <property type="entry name" value="Secre_tail"/>
</dbReference>
<dbReference type="CDD" id="cd00146">
    <property type="entry name" value="PKD"/>
    <property type="match status" value="2"/>
</dbReference>
<dbReference type="RefSeq" id="WP_226170617.1">
    <property type="nucleotide sequence ID" value="NZ_JAJADR010000001.1"/>
</dbReference>
<protein>
    <submittedName>
        <fullName evidence="7">DUF5010 C-terminal domain-containing protein</fullName>
    </submittedName>
</protein>
<dbReference type="InterPro" id="IPR024745">
    <property type="entry name" value="GH44_cat"/>
</dbReference>
<dbReference type="InterPro" id="IPR000601">
    <property type="entry name" value="PKD_dom"/>
</dbReference>
<dbReference type="PROSITE" id="PS50093">
    <property type="entry name" value="PKD"/>
    <property type="match status" value="2"/>
</dbReference>
<dbReference type="PROSITE" id="PS51175">
    <property type="entry name" value="CBM6"/>
    <property type="match status" value="1"/>
</dbReference>
<dbReference type="CDD" id="cd04080">
    <property type="entry name" value="CBM6_cellulase-like"/>
    <property type="match status" value="1"/>
</dbReference>
<feature type="chain" id="PRO_5045444830" evidence="3">
    <location>
        <begin position="23"/>
        <end position="1630"/>
    </location>
</feature>
<keyword evidence="8" id="KW-1185">Reference proteome</keyword>
<dbReference type="SUPFAM" id="SSF49265">
    <property type="entry name" value="Fibronectin type III"/>
    <property type="match status" value="1"/>
</dbReference>
<evidence type="ECO:0000256" key="2">
    <source>
        <dbReference type="SAM" id="MobiDB-lite"/>
    </source>
</evidence>
<dbReference type="InterPro" id="IPR005084">
    <property type="entry name" value="CBM6"/>
</dbReference>
<keyword evidence="1 3" id="KW-0732">Signal</keyword>
<dbReference type="SUPFAM" id="SSF51445">
    <property type="entry name" value="(Trans)glycosidases"/>
    <property type="match status" value="1"/>
</dbReference>
<feature type="domain" description="PKD" evidence="4">
    <location>
        <begin position="1434"/>
        <end position="1484"/>
    </location>
</feature>
<proteinExistence type="predicted"/>
<dbReference type="InterPro" id="IPR017853">
    <property type="entry name" value="GH"/>
</dbReference>
<comment type="caution">
    <text evidence="7">The sequence shown here is derived from an EMBL/GenBank/DDBJ whole genome shotgun (WGS) entry which is preliminary data.</text>
</comment>
<dbReference type="EMBL" id="JAJADR010000001">
    <property type="protein sequence ID" value="MCB2406565.1"/>
    <property type="molecule type" value="Genomic_DNA"/>
</dbReference>
<feature type="signal peptide" evidence="3">
    <location>
        <begin position="1"/>
        <end position="22"/>
    </location>
</feature>
<dbReference type="SMART" id="SM00089">
    <property type="entry name" value="PKD"/>
    <property type="match status" value="2"/>
</dbReference>
<reference evidence="7" key="1">
    <citation type="submission" date="2021-10" db="EMBL/GenBank/DDBJ databases">
        <authorList>
            <person name="Dean J.D."/>
            <person name="Kim M.K."/>
            <person name="Newey C.N."/>
            <person name="Stoker T.S."/>
            <person name="Thompson D.W."/>
            <person name="Grose J.H."/>
        </authorList>
    </citation>
    <scope>NUCLEOTIDE SEQUENCE</scope>
    <source>
        <strain evidence="7">BT178</strain>
    </source>
</reference>
<dbReference type="Gene3D" id="3.20.20.80">
    <property type="entry name" value="Glycosidases"/>
    <property type="match status" value="1"/>
</dbReference>
<evidence type="ECO:0000313" key="8">
    <source>
        <dbReference type="Proteomes" id="UP001165296"/>
    </source>
</evidence>
<dbReference type="InterPro" id="IPR006584">
    <property type="entry name" value="Cellulose-bd_IV"/>
</dbReference>
<organism evidence="7 8">
    <name type="scientific">Hymenobacter lucidus</name>
    <dbReference type="NCBI Taxonomy" id="2880930"/>
    <lineage>
        <taxon>Bacteria</taxon>
        <taxon>Pseudomonadati</taxon>
        <taxon>Bacteroidota</taxon>
        <taxon>Cytophagia</taxon>
        <taxon>Cytophagales</taxon>
        <taxon>Hymenobacteraceae</taxon>
        <taxon>Hymenobacter</taxon>
    </lineage>
</organism>
<dbReference type="NCBIfam" id="TIGR04183">
    <property type="entry name" value="Por_Secre_tail"/>
    <property type="match status" value="1"/>
</dbReference>
<dbReference type="Pfam" id="PF12891">
    <property type="entry name" value="Glyco_hydro_44"/>
    <property type="match status" value="1"/>
</dbReference>
<dbReference type="PROSITE" id="PS50853">
    <property type="entry name" value="FN3"/>
    <property type="match status" value="1"/>
</dbReference>
<dbReference type="InterPro" id="IPR003961">
    <property type="entry name" value="FN3_dom"/>
</dbReference>
<dbReference type="SUPFAM" id="SSF49785">
    <property type="entry name" value="Galactose-binding domain-like"/>
    <property type="match status" value="1"/>
</dbReference>
<dbReference type="Proteomes" id="UP001165296">
    <property type="component" value="Unassembled WGS sequence"/>
</dbReference>
<dbReference type="SUPFAM" id="SSF49299">
    <property type="entry name" value="PKD domain"/>
    <property type="match status" value="2"/>
</dbReference>
<evidence type="ECO:0000256" key="3">
    <source>
        <dbReference type="SAM" id="SignalP"/>
    </source>
</evidence>
<sequence>MKKALSVFLLSLLTLSDGFGQAISPYLAGQNAWLPKAYGSTVYNGQLDQLWPIVQRSKVRMIRIGGNGPNSNLVTNAQYIALIDSIRRIGAEPMVQVSEGRGRFTAAQAAQVVQYVNLTMGRNVKYWIIGNEPDLNNTAQPNPVSVAGVATYIKSFASAMKAVDPTILTVGPENASYNGYFPALVGGANDITGTDANGRYYIDVISFHSYAFNGTQTRTAVLGAAQTLTNNVTNLLGLMAKANALHNRTGANALRWALTEFNIDYANPTANTVEGVGVHSFLNGQYWAEVFGVGMKYEGVSMQPWSIHEGSGARGTGDLGYLDGPTAATVKPRSAYWHEMLVAENLHGTNLNATDNQALVKVLSSTDHGTTAVMVLNESDITNYDFTVQLDAATVPGTAPLKINVPAGINAAYNDRIYAQSTLVLLFNSQGALTKKIVYSLQHAQQTLPPTYLSPDQSVTLASFSADKTFTCVAPEAVTFTATVLGEASSISWDFGAGATPATSTGRGPIAVTYASAGNKTISLTLVNADTTIVTTKANYLPVSSCIRTPYPGTIPAIPGVVKAIEYDNGGENVAYHDTETANRGTTADPKAPRPNEGVDTSNSGEGLGEVGYTASGEWLKYTVNVLRTGLYQLRVRVSTGATSTGSVRLLVNDVERTGVVAVPATGSFGTYQDLVINNVYLEASPNATLKLDIVSGGFNFSKLTFAEQPLTGIVVNRIYNGSSTSDGSTDAVELLVTQDHLDIRGLIVKDFEANLTLDNGGKIQFRDNALWKDLRIGTTIVLRRLTSGITGYTPDVDASDFTVDMLLENSTYLTDLSGAGQNFNLTNTDMVLLKTGAASGIDNAVHALVSNNGSASALYTGLTGTKLVFNAALATGAFLYPLNPAQGTTDYNGTSAASSTSASRSWGYGFGAGNSSYIQSLRNQAFTPPSIVVNRIYNGSNDANGNLDAVELLVVQDHLDGRNLVVKDFETNNTADNGGKFRFNNTAFWSDLRRGTTIVLRRLAGPAGYVQDADASDFTLDLLLENPTYLTNLSTGTSFNITQYDMVMVKTGTAAGVAGAIHTYATKGGGSAGVPSALYLSVTGAKMTSPDGTDAGGGTFHYPLSPAQDLTDYNGAKGALSKSTTLNWGYGFGPGNTAYIQSLRDSVLAPPAQLTATAAGTAITLSWTDNTADETGFEIARSTDGITYAPLATTNADATTYTDQCLRFGTRYYYQVRTKATGLYSRYTAPAQAQTGSRPAITLPALTGACSVTATAPTAPDNCSTTVTATTTDAVEYSVQGTFVISWNFAFADGTSAAATQQVVVEDTLAPTVSTRNVRVTLGSDGQATVTAEQVNNGSADNCAVATLTLDKTNFDCATIGDNAVLLTVTDINGNVASAPAVVTVIGVKPAVNISVSRSDNTATGLDPQTISLGYGAQSLTLTATDGTATGYTSYAWTPATGLSSTASASPVFTPTAAGTYTLTVLATNEFGCVASVTVTITVIDVRCGNKNDKVALCHNGNALCVSPNAVAVHLAQHGDQLGACSPATVPGQATPQPAVASRPALVEAFPNPFADYTVVRFRPAAPATAQLLVHNALGQVVATLYQGPTEAGRDYEVRLNSTALPAGLYTCRLLSNGTVHTTRLVIVK</sequence>
<evidence type="ECO:0000259" key="6">
    <source>
        <dbReference type="PROSITE" id="PS51175"/>
    </source>
</evidence>
<feature type="domain" description="Fibronectin type-III" evidence="5">
    <location>
        <begin position="1151"/>
        <end position="1239"/>
    </location>
</feature>
<dbReference type="InterPro" id="IPR036116">
    <property type="entry name" value="FN3_sf"/>
</dbReference>
<evidence type="ECO:0000313" key="7">
    <source>
        <dbReference type="EMBL" id="MCB2406565.1"/>
    </source>
</evidence>
<dbReference type="InterPro" id="IPR013783">
    <property type="entry name" value="Ig-like_fold"/>
</dbReference>
<dbReference type="Pfam" id="PF03422">
    <property type="entry name" value="CBM_6"/>
    <property type="match status" value="1"/>
</dbReference>